<sequence length="393" mass="44707">MKTKIVILGAGYAGILCANRLEKQIKNVEIFLISDSIYFQERIRFHEFASKSTEKKHTIQNLIRKNINLLNGKVTLIQPELNQVVIETINGVIQIDYHYLVVSIGSSGIKKLTKDENSIQSKESVNKFLIEKKPETVNHLCILGGGLTGIELATEWKEKFPKSEVTIVDQSQFGKSFSNLGKQHLLKKFKSLGINIVDSAKIRNISSGKISFFNHSELSYDCLMNCTGFITNPLLKESGFHTNDKNQIYVDSFLRSIQYQNVFVAGDSAKLEHSSLRMGCVTALPMGAYVADTVSKTIRNQNLTPFAFQFFGRCVSLGRNDGLIQWTFEDDSPKEKVITGKLAAIIKELVNKFTIFSLKMEKRFPFRFYFWPQGNLLEKSDYQKRKIWRQGES</sequence>
<evidence type="ECO:0000256" key="1">
    <source>
        <dbReference type="ARBA" id="ARBA00001974"/>
    </source>
</evidence>
<proteinExistence type="inferred from homology"/>
<comment type="similarity">
    <text evidence="2">Belongs to the NADH dehydrogenase family.</text>
</comment>
<dbReference type="PRINTS" id="PR00368">
    <property type="entry name" value="FADPNR"/>
</dbReference>
<comment type="caution">
    <text evidence="7">The sequence shown here is derived from an EMBL/GenBank/DDBJ whole genome shotgun (WGS) entry which is preliminary data.</text>
</comment>
<protein>
    <submittedName>
        <fullName evidence="7">NADH-quinone oxidoreductase subunit D</fullName>
    </submittedName>
</protein>
<dbReference type="PANTHER" id="PTHR42913">
    <property type="entry name" value="APOPTOSIS-INDUCING FACTOR 1"/>
    <property type="match status" value="1"/>
</dbReference>
<accession>A0A7I0IJ50</accession>
<dbReference type="GO" id="GO:0003955">
    <property type="term" value="F:NAD(P)H dehydrogenase (quinone) activity"/>
    <property type="evidence" value="ECO:0007669"/>
    <property type="project" value="TreeGrafter"/>
</dbReference>
<dbReference type="Proteomes" id="UP000297641">
    <property type="component" value="Unassembled WGS sequence"/>
</dbReference>
<keyword evidence="3" id="KW-0285">Flavoprotein</keyword>
<evidence type="ECO:0000256" key="2">
    <source>
        <dbReference type="ARBA" id="ARBA00005272"/>
    </source>
</evidence>
<organism evidence="7 8">
    <name type="scientific">Leptospira bouyouniensis</name>
    <dbReference type="NCBI Taxonomy" id="2484911"/>
    <lineage>
        <taxon>Bacteria</taxon>
        <taxon>Pseudomonadati</taxon>
        <taxon>Spirochaetota</taxon>
        <taxon>Spirochaetia</taxon>
        <taxon>Leptospirales</taxon>
        <taxon>Leptospiraceae</taxon>
        <taxon>Leptospira</taxon>
    </lineage>
</organism>
<feature type="domain" description="FAD/NAD(P)-binding" evidence="6">
    <location>
        <begin position="4"/>
        <end position="274"/>
    </location>
</feature>
<dbReference type="EMBL" id="RQFT01000012">
    <property type="protein sequence ID" value="TGL03138.1"/>
    <property type="molecule type" value="Genomic_DNA"/>
</dbReference>
<dbReference type="SUPFAM" id="SSF51905">
    <property type="entry name" value="FAD/NAD(P)-binding domain"/>
    <property type="match status" value="1"/>
</dbReference>
<dbReference type="InterPro" id="IPR051169">
    <property type="entry name" value="NADH-Q_oxidoreductase"/>
</dbReference>
<name>A0A7I0IJ50_9LEPT</name>
<reference evidence="7 8" key="1">
    <citation type="journal article" date="2019" name="PLoS Negl. Trop. Dis.">
        <title>Revisiting the worldwide diversity of Leptospira species in the environment.</title>
        <authorList>
            <person name="Vincent A.T."/>
            <person name="Schiettekatte O."/>
            <person name="Bourhy P."/>
            <person name="Veyrier F.J."/>
            <person name="Picardeau M."/>
        </authorList>
    </citation>
    <scope>NUCLEOTIDE SEQUENCE [LARGE SCALE GENOMIC DNA]</scope>
    <source>
        <strain evidence="7 8">201800273</strain>
    </source>
</reference>
<dbReference type="InterPro" id="IPR036188">
    <property type="entry name" value="FAD/NAD-bd_sf"/>
</dbReference>
<evidence type="ECO:0000313" key="7">
    <source>
        <dbReference type="EMBL" id="TGL03138.1"/>
    </source>
</evidence>
<dbReference type="Gene3D" id="3.50.50.100">
    <property type="match status" value="1"/>
</dbReference>
<dbReference type="InterPro" id="IPR023753">
    <property type="entry name" value="FAD/NAD-binding_dom"/>
</dbReference>
<comment type="cofactor">
    <cofactor evidence="1">
        <name>FAD</name>
        <dbReference type="ChEBI" id="CHEBI:57692"/>
    </cofactor>
</comment>
<evidence type="ECO:0000259" key="6">
    <source>
        <dbReference type="Pfam" id="PF07992"/>
    </source>
</evidence>
<dbReference type="AlphaFoldDB" id="A0A7I0IJ50"/>
<keyword evidence="4" id="KW-0274">FAD</keyword>
<evidence type="ECO:0000256" key="5">
    <source>
        <dbReference type="ARBA" id="ARBA00023002"/>
    </source>
</evidence>
<dbReference type="Pfam" id="PF07992">
    <property type="entry name" value="Pyr_redox_2"/>
    <property type="match status" value="1"/>
</dbReference>
<evidence type="ECO:0000313" key="8">
    <source>
        <dbReference type="Proteomes" id="UP000297641"/>
    </source>
</evidence>
<dbReference type="GO" id="GO:0019646">
    <property type="term" value="P:aerobic electron transport chain"/>
    <property type="evidence" value="ECO:0007669"/>
    <property type="project" value="TreeGrafter"/>
</dbReference>
<keyword evidence="5" id="KW-0560">Oxidoreductase</keyword>
<dbReference type="RefSeq" id="WP_135771624.1">
    <property type="nucleotide sequence ID" value="NZ_RQFT01000012.1"/>
</dbReference>
<gene>
    <name evidence="7" type="ORF">EHQ43_15150</name>
</gene>
<dbReference type="PANTHER" id="PTHR42913:SF3">
    <property type="entry name" value="64 KDA MITOCHONDRIAL NADH DEHYDROGENASE (EUROFUNG)"/>
    <property type="match status" value="1"/>
</dbReference>
<evidence type="ECO:0000256" key="4">
    <source>
        <dbReference type="ARBA" id="ARBA00022827"/>
    </source>
</evidence>
<evidence type="ECO:0000256" key="3">
    <source>
        <dbReference type="ARBA" id="ARBA00022630"/>
    </source>
</evidence>